<protein>
    <submittedName>
        <fullName evidence="2">Unannotated protein</fullName>
    </submittedName>
</protein>
<accession>A0A6J6C0G8</accession>
<dbReference type="Pfam" id="PF13530">
    <property type="entry name" value="SCP2_2"/>
    <property type="match status" value="1"/>
</dbReference>
<dbReference type="Gene3D" id="3.30.1050.10">
    <property type="entry name" value="SCP2 sterol-binding domain"/>
    <property type="match status" value="1"/>
</dbReference>
<proteinExistence type="predicted"/>
<gene>
    <name evidence="2" type="ORF">UFOPK1493_00575</name>
</gene>
<dbReference type="InterPro" id="IPR041380">
    <property type="entry name" value="Acetyltransf_17"/>
</dbReference>
<feature type="domain" description="N-acetyltransferase" evidence="1">
    <location>
        <begin position="6"/>
        <end position="151"/>
    </location>
</feature>
<dbReference type="Gene3D" id="3.40.630.30">
    <property type="match status" value="2"/>
</dbReference>
<dbReference type="AlphaFoldDB" id="A0A6J6C0G8"/>
<dbReference type="PROSITE" id="PS51186">
    <property type="entry name" value="GNAT"/>
    <property type="match status" value="1"/>
</dbReference>
<dbReference type="EMBL" id="CAEZSR010000012">
    <property type="protein sequence ID" value="CAB4544840.1"/>
    <property type="molecule type" value="Genomic_DNA"/>
</dbReference>
<dbReference type="GO" id="GO:0034069">
    <property type="term" value="F:aminoglycoside N-acetyltransferase activity"/>
    <property type="evidence" value="ECO:0007669"/>
    <property type="project" value="TreeGrafter"/>
</dbReference>
<dbReference type="PANTHER" id="PTHR37817">
    <property type="entry name" value="N-ACETYLTRANSFERASE EIS"/>
    <property type="match status" value="1"/>
</dbReference>
<organism evidence="2">
    <name type="scientific">freshwater metagenome</name>
    <dbReference type="NCBI Taxonomy" id="449393"/>
    <lineage>
        <taxon>unclassified sequences</taxon>
        <taxon>metagenomes</taxon>
        <taxon>ecological metagenomes</taxon>
    </lineage>
</organism>
<dbReference type="InterPro" id="IPR036527">
    <property type="entry name" value="SCP2_sterol-bd_dom_sf"/>
</dbReference>
<dbReference type="CDD" id="cd04301">
    <property type="entry name" value="NAT_SF"/>
    <property type="match status" value="1"/>
</dbReference>
<dbReference type="Pfam" id="PF13527">
    <property type="entry name" value="Acetyltransf_9"/>
    <property type="match status" value="1"/>
</dbReference>
<dbReference type="Pfam" id="PF17668">
    <property type="entry name" value="Acetyltransf_17"/>
    <property type="match status" value="1"/>
</dbReference>
<dbReference type="InterPro" id="IPR051554">
    <property type="entry name" value="Acetyltransferase_Eis"/>
</dbReference>
<name>A0A6J6C0G8_9ZZZZ</name>
<dbReference type="GO" id="GO:0030649">
    <property type="term" value="P:aminoglycoside antibiotic catabolic process"/>
    <property type="evidence" value="ECO:0007669"/>
    <property type="project" value="TreeGrafter"/>
</dbReference>
<dbReference type="InterPro" id="IPR016181">
    <property type="entry name" value="Acyl_CoA_acyltransferase"/>
</dbReference>
<evidence type="ECO:0000259" key="1">
    <source>
        <dbReference type="PROSITE" id="PS51186"/>
    </source>
</evidence>
<dbReference type="SUPFAM" id="SSF55729">
    <property type="entry name" value="Acyl-CoA N-acyltransferases (Nat)"/>
    <property type="match status" value="1"/>
</dbReference>
<dbReference type="InterPro" id="IPR000182">
    <property type="entry name" value="GNAT_dom"/>
</dbReference>
<dbReference type="PANTHER" id="PTHR37817:SF1">
    <property type="entry name" value="N-ACETYLTRANSFERASE EIS"/>
    <property type="match status" value="1"/>
</dbReference>
<sequence length="408" mass="44068">MGPSAIDVRTTAPHELRLAADTMRHALLHGPTSDEDWEQVRPGWEDQISVTAWDGDDCVGHAGAFRFDTVVPGGARVPTAGVTRVGVLPTATRQGVLTRMIRQVLDTSRAEGRILASLRASEAVIYHRFGFGIAADAVSVEIDVRAARPVAHAAPGEIRVLHAGEVLEVVEPLYDRVATRVGAITRSSALFRRYLEDAMPGGGAGRVAVHRSADGVDDGFVHYTTAWREEPFRHTEGSIEVHDVWGATSAVELALWQHVLGIDLVRTVTVEERPVDDVLRLAVRDPRSYQVRHRWDEQWVRLLDVGAVLAARTYRPASAAATIAVTDPLYPDNSDTFEIGPNGVRRLGPGAPADLRCEIDVLSAASLGTVPWTDLAAAGRLVAADPDAAARADDLFAHRPGAFCGSFF</sequence>
<evidence type="ECO:0000313" key="2">
    <source>
        <dbReference type="EMBL" id="CAB4544840.1"/>
    </source>
</evidence>
<reference evidence="2" key="1">
    <citation type="submission" date="2020-05" db="EMBL/GenBank/DDBJ databases">
        <authorList>
            <person name="Chiriac C."/>
            <person name="Salcher M."/>
            <person name="Ghai R."/>
            <person name="Kavagutti S V."/>
        </authorList>
    </citation>
    <scope>NUCLEOTIDE SEQUENCE</scope>
</reference>
<dbReference type="InterPro" id="IPR025559">
    <property type="entry name" value="Eis_dom"/>
</dbReference>
<dbReference type="SUPFAM" id="SSF55718">
    <property type="entry name" value="SCP-like"/>
    <property type="match status" value="1"/>
</dbReference>